<dbReference type="Gene3D" id="3.40.50.300">
    <property type="entry name" value="P-loop containing nucleotide triphosphate hydrolases"/>
    <property type="match status" value="1"/>
</dbReference>
<dbReference type="AlphaFoldDB" id="G0L8G9"/>
<gene>
    <name evidence="1" type="ordered locus">zobellia_3420</name>
</gene>
<dbReference type="Proteomes" id="UP000008898">
    <property type="component" value="Chromosome"/>
</dbReference>
<reference evidence="2" key="1">
    <citation type="submission" date="2009-07" db="EMBL/GenBank/DDBJ databases">
        <title>Complete genome sequence of Zobellia galactanivorans Dsij.</title>
        <authorList>
            <consortium name="Genoscope - CEA"/>
        </authorList>
    </citation>
    <scope>NUCLEOTIDE SEQUENCE [LARGE SCALE GENOMIC DNA]</scope>
    <source>
        <strain evidence="2">DSM 12802 / CCUG 47099 / CIP 106680 / NCIMB 13871 / Dsij</strain>
    </source>
</reference>
<dbReference type="OrthoDB" id="5107704at2"/>
<accession>G0L8G9</accession>
<proteinExistence type="predicted"/>
<name>G0L8G9_ZOBGA</name>
<reference evidence="1 2" key="2">
    <citation type="journal article" date="2012" name="Environ. Microbiol.">
        <title>Characterization of the first alginolytic operons in a marine bacterium: from their emergence in marine Flavobacteriia to their independent transfers to marine Proteobacteria and human gut Bacteroides.</title>
        <authorList>
            <person name="Thomas F."/>
            <person name="Barbeyron T."/>
            <person name="Tonon T."/>
            <person name="Genicot S."/>
            <person name="Czjzek M."/>
            <person name="Michel G."/>
        </authorList>
    </citation>
    <scope>NUCLEOTIDE SEQUENCE [LARGE SCALE GENOMIC DNA]</scope>
    <source>
        <strain evidence="2">DSM 12802 / CCUG 47099 / CIP 106680 / NCIMB 13871 / Dsij</strain>
    </source>
</reference>
<dbReference type="HOGENOM" id="CLU_064676_1_0_10"/>
<keyword evidence="2" id="KW-1185">Reference proteome</keyword>
<dbReference type="KEGG" id="zga:ZOBELLIA_3420"/>
<dbReference type="SUPFAM" id="SSF52540">
    <property type="entry name" value="P-loop containing nucleoside triphosphate hydrolases"/>
    <property type="match status" value="1"/>
</dbReference>
<dbReference type="EMBL" id="FP476056">
    <property type="protein sequence ID" value="CAZ97558.1"/>
    <property type="molecule type" value="Genomic_DNA"/>
</dbReference>
<dbReference type="STRING" id="63186.ZOBELLIA_3420"/>
<evidence type="ECO:0000313" key="1">
    <source>
        <dbReference type="EMBL" id="CAZ97558.1"/>
    </source>
</evidence>
<protein>
    <recommendedName>
        <fullName evidence="3">DNA helicase</fullName>
    </recommendedName>
</protein>
<dbReference type="InterPro" id="IPR027417">
    <property type="entry name" value="P-loop_NTPase"/>
</dbReference>
<evidence type="ECO:0000313" key="2">
    <source>
        <dbReference type="Proteomes" id="UP000008898"/>
    </source>
</evidence>
<evidence type="ECO:0008006" key="3">
    <source>
        <dbReference type="Google" id="ProtNLM"/>
    </source>
</evidence>
<dbReference type="RefSeq" id="WP_013994749.1">
    <property type="nucleotide sequence ID" value="NC_015844.1"/>
</dbReference>
<sequence>MVDKKLILAVAGSGKTTNLIDKLNLTERFYLVTYTITNASLIRLRIIKKFGYLPNNIKVFTYFNFLYSFCVKPFLYYKYNLKGIFLENSPEPTNYFKNENIRKYISKSGYAYHNRLGKLIEQENLIDDIKLRLEKFCDHFYYDEVQDLGGHDFNFIIELSKSKVNFLFVGDFYQQTYVTSFDRNVNGNLHKDYDKYLKRYQDNNITVDLETLSNSWRCSPTICNYITDNLGIQIGSNRTDLTEITYVEDKDVLTSILNDNAIIKLVFNNASKRTFRAKNWGECKGEDDFIDTCIIMNATTFNLYKKGTLDKLANRTKNKLYVALSRTRGNCFLVNEKLLG</sequence>
<organism evidence="1 2">
    <name type="scientific">Zobellia galactanivorans (strain DSM 12802 / CCUG 47099 / CIP 106680 / NCIMB 13871 / Dsij)</name>
    <dbReference type="NCBI Taxonomy" id="63186"/>
    <lineage>
        <taxon>Bacteria</taxon>
        <taxon>Pseudomonadati</taxon>
        <taxon>Bacteroidota</taxon>
        <taxon>Flavobacteriia</taxon>
        <taxon>Flavobacteriales</taxon>
        <taxon>Flavobacteriaceae</taxon>
        <taxon>Zobellia</taxon>
    </lineage>
</organism>